<keyword evidence="5 7" id="KW-0813">Transport</keyword>
<comment type="similarity">
    <text evidence="2 7">Belongs to the PstS family.</text>
</comment>
<keyword evidence="10" id="KW-1185">Reference proteome</keyword>
<reference evidence="9 10" key="1">
    <citation type="submission" date="2016-09" db="EMBL/GenBank/DDBJ databases">
        <title>Acidihalobacter prosperus V6 (DSM14174).</title>
        <authorList>
            <person name="Khaleque H.N."/>
            <person name="Ramsay J.P."/>
            <person name="Murphy R.J.T."/>
            <person name="Kaksonen A.H."/>
            <person name="Boxall N.J."/>
            <person name="Watkin E.L.J."/>
        </authorList>
    </citation>
    <scope>NUCLEOTIDE SEQUENCE [LARGE SCALE GENOMIC DNA]</scope>
    <source>
        <strain evidence="9 10">V6</strain>
    </source>
</reference>
<dbReference type="KEGG" id="aaeo:BJI67_06185"/>
<evidence type="ECO:0000256" key="7">
    <source>
        <dbReference type="PIRNR" id="PIRNR002756"/>
    </source>
</evidence>
<dbReference type="Pfam" id="PF12849">
    <property type="entry name" value="PBP_like_2"/>
    <property type="match status" value="1"/>
</dbReference>
<dbReference type="CDD" id="cd13565">
    <property type="entry name" value="PBP2_PstS"/>
    <property type="match status" value="1"/>
</dbReference>
<dbReference type="AlphaFoldDB" id="A0A1D8KBY5"/>
<protein>
    <recommendedName>
        <fullName evidence="4 7">Phosphate-binding protein PstS</fullName>
    </recommendedName>
</protein>
<name>A0A1D8KBY5_9GAMM</name>
<dbReference type="PANTHER" id="PTHR42996">
    <property type="entry name" value="PHOSPHATE-BINDING PROTEIN PSTS"/>
    <property type="match status" value="1"/>
</dbReference>
<dbReference type="Proteomes" id="UP000095342">
    <property type="component" value="Chromosome"/>
</dbReference>
<dbReference type="PANTHER" id="PTHR42996:SF1">
    <property type="entry name" value="PHOSPHATE-BINDING PROTEIN PSTS"/>
    <property type="match status" value="1"/>
</dbReference>
<evidence type="ECO:0000256" key="6">
    <source>
        <dbReference type="ARBA" id="ARBA00022592"/>
    </source>
</evidence>
<evidence type="ECO:0000313" key="10">
    <source>
        <dbReference type="Proteomes" id="UP000095342"/>
    </source>
</evidence>
<evidence type="ECO:0000256" key="3">
    <source>
        <dbReference type="ARBA" id="ARBA00011529"/>
    </source>
</evidence>
<dbReference type="InterPro" id="IPR024370">
    <property type="entry name" value="PBP_domain"/>
</dbReference>
<dbReference type="GO" id="GO:0042301">
    <property type="term" value="F:phosphate ion binding"/>
    <property type="evidence" value="ECO:0007669"/>
    <property type="project" value="InterPro"/>
</dbReference>
<evidence type="ECO:0000256" key="4">
    <source>
        <dbReference type="ARBA" id="ARBA00021889"/>
    </source>
</evidence>
<dbReference type="GO" id="GO:0035435">
    <property type="term" value="P:phosphate ion transmembrane transport"/>
    <property type="evidence" value="ECO:0007669"/>
    <property type="project" value="InterPro"/>
</dbReference>
<evidence type="ECO:0000313" key="9">
    <source>
        <dbReference type="EMBL" id="AOV18475.1"/>
    </source>
</evidence>
<dbReference type="InterPro" id="IPR050962">
    <property type="entry name" value="Phosphate-bind_PstS"/>
</dbReference>
<dbReference type="NCBIfam" id="TIGR00975">
    <property type="entry name" value="3a0107s03"/>
    <property type="match status" value="1"/>
</dbReference>
<evidence type="ECO:0000259" key="8">
    <source>
        <dbReference type="Pfam" id="PF12849"/>
    </source>
</evidence>
<organism evidence="9 10">
    <name type="scientific">Acidihalobacter aeolianus</name>
    <dbReference type="NCBI Taxonomy" id="2792603"/>
    <lineage>
        <taxon>Bacteria</taxon>
        <taxon>Pseudomonadati</taxon>
        <taxon>Pseudomonadota</taxon>
        <taxon>Gammaproteobacteria</taxon>
        <taxon>Chromatiales</taxon>
        <taxon>Ectothiorhodospiraceae</taxon>
        <taxon>Acidihalobacter</taxon>
    </lineage>
</organism>
<evidence type="ECO:0000256" key="2">
    <source>
        <dbReference type="ARBA" id="ARBA00008725"/>
    </source>
</evidence>
<dbReference type="Gene3D" id="3.40.190.10">
    <property type="entry name" value="Periplasmic binding protein-like II"/>
    <property type="match status" value="2"/>
</dbReference>
<proteinExistence type="inferred from homology"/>
<accession>A0A1D8KBY5</accession>
<dbReference type="InterPro" id="IPR005673">
    <property type="entry name" value="ABC_phos-bd_PstS"/>
</dbReference>
<keyword evidence="6 7" id="KW-0592">Phosphate transport</keyword>
<sequence length="338" mass="36811">MASGVAQAEIKQINGAGATFPYPVYSQWADAYHKAKGVEFNYQAIGSGGGIKQVKAKTVDFGASDAPLKAEELDKHGLMQFPMIMGGVVPVVNIHGLGMGHMRLDGEVLADVFLGKIKYWDDKAIKALNPELKLPHRAITVVHRSDGSGTTFIYTNYLTKVSKSWADKVGNNKSVDWPVGVGGKGNQGVANYVNRINGSIGYVEYAYALQNKMNYVRLKNHDGHYVAPTAENFQSAAAGADWQHAPGYYMVLTDQPGAKSWPITGASFILVYKQADKPEVTKAVLKFFDWSYHHGQSMAEKLDYVPMPEAVVRMVEATWANDIKGADGTAVWSAADSM</sequence>
<dbReference type="NCBIfam" id="NF008171">
    <property type="entry name" value="PRK10918.1"/>
    <property type="match status" value="1"/>
</dbReference>
<gene>
    <name evidence="9" type="ORF">BJI67_06185</name>
</gene>
<evidence type="ECO:0000256" key="1">
    <source>
        <dbReference type="ARBA" id="ARBA00002841"/>
    </source>
</evidence>
<evidence type="ECO:0000256" key="5">
    <source>
        <dbReference type="ARBA" id="ARBA00022448"/>
    </source>
</evidence>
<dbReference type="EMBL" id="CP017448">
    <property type="protein sequence ID" value="AOV18475.1"/>
    <property type="molecule type" value="Genomic_DNA"/>
</dbReference>
<dbReference type="GO" id="GO:0043190">
    <property type="term" value="C:ATP-binding cassette (ABC) transporter complex"/>
    <property type="evidence" value="ECO:0007669"/>
    <property type="project" value="InterPro"/>
</dbReference>
<comment type="function">
    <text evidence="1 7">Part of the ABC transporter complex PstSACB involved in phosphate import.</text>
</comment>
<dbReference type="SUPFAM" id="SSF53850">
    <property type="entry name" value="Periplasmic binding protein-like II"/>
    <property type="match status" value="1"/>
</dbReference>
<comment type="subunit">
    <text evidence="3 7">The complex is composed of two ATP-binding proteins (PstB), two transmembrane proteins (PstC and PstA) and a solute-binding protein (PstS).</text>
</comment>
<dbReference type="PIRSF" id="PIRSF002756">
    <property type="entry name" value="PstS"/>
    <property type="match status" value="1"/>
</dbReference>
<feature type="domain" description="PBP" evidence="8">
    <location>
        <begin position="8"/>
        <end position="291"/>
    </location>
</feature>